<evidence type="ECO:0000313" key="17">
    <source>
        <dbReference type="Proteomes" id="UP000765509"/>
    </source>
</evidence>
<keyword evidence="2" id="KW-0548">Nucleotidyltransferase</keyword>
<dbReference type="InterPro" id="IPR039537">
    <property type="entry name" value="Retrotran_Ty1/copia-like"/>
</dbReference>
<dbReference type="GO" id="GO:0006310">
    <property type="term" value="P:DNA recombination"/>
    <property type="evidence" value="ECO:0007669"/>
    <property type="project" value="UniProtKB-KW"/>
</dbReference>
<dbReference type="Proteomes" id="UP000765509">
    <property type="component" value="Unassembled WGS sequence"/>
</dbReference>
<evidence type="ECO:0000256" key="6">
    <source>
        <dbReference type="ARBA" id="ARBA00022801"/>
    </source>
</evidence>
<dbReference type="PANTHER" id="PTHR42648:SF11">
    <property type="entry name" value="TRANSPOSON TY4-P GAG-POL POLYPROTEIN"/>
    <property type="match status" value="1"/>
</dbReference>
<name>A0A9Q3F7A3_9BASI</name>
<comment type="catalytic activity">
    <reaction evidence="13">
        <text>DNA(n) + a 2'-deoxyribonucleoside 5'-triphosphate = DNA(n+1) + diphosphate</text>
        <dbReference type="Rhea" id="RHEA:22508"/>
        <dbReference type="Rhea" id="RHEA-COMP:17339"/>
        <dbReference type="Rhea" id="RHEA-COMP:17340"/>
        <dbReference type="ChEBI" id="CHEBI:33019"/>
        <dbReference type="ChEBI" id="CHEBI:61560"/>
        <dbReference type="ChEBI" id="CHEBI:173112"/>
        <dbReference type="EC" id="2.7.7.49"/>
    </reaction>
</comment>
<evidence type="ECO:0000256" key="13">
    <source>
        <dbReference type="ARBA" id="ARBA00048173"/>
    </source>
</evidence>
<dbReference type="GO" id="GO:0015074">
    <property type="term" value="P:DNA integration"/>
    <property type="evidence" value="ECO:0007669"/>
    <property type="project" value="UniProtKB-KW"/>
</dbReference>
<keyword evidence="12" id="KW-0233">DNA recombination</keyword>
<evidence type="ECO:0000256" key="5">
    <source>
        <dbReference type="ARBA" id="ARBA00022759"/>
    </source>
</evidence>
<reference evidence="16" key="1">
    <citation type="submission" date="2021-03" db="EMBL/GenBank/DDBJ databases">
        <title>Draft genome sequence of rust myrtle Austropuccinia psidii MF-1, a brazilian biotype.</title>
        <authorList>
            <person name="Quecine M.C."/>
            <person name="Pachon D.M.R."/>
            <person name="Bonatelli M.L."/>
            <person name="Correr F.H."/>
            <person name="Franceschini L.M."/>
            <person name="Leite T.F."/>
            <person name="Margarido G.R.A."/>
            <person name="Almeida C.A."/>
            <person name="Ferrarezi J.A."/>
            <person name="Labate C.A."/>
        </authorList>
    </citation>
    <scope>NUCLEOTIDE SEQUENCE</scope>
    <source>
        <strain evidence="16">MF-1</strain>
    </source>
</reference>
<dbReference type="Gene3D" id="3.30.420.10">
    <property type="entry name" value="Ribonuclease H-like superfamily/Ribonuclease H"/>
    <property type="match status" value="1"/>
</dbReference>
<dbReference type="InterPro" id="IPR012337">
    <property type="entry name" value="RNaseH-like_sf"/>
</dbReference>
<evidence type="ECO:0000256" key="2">
    <source>
        <dbReference type="ARBA" id="ARBA00022695"/>
    </source>
</evidence>
<evidence type="ECO:0000256" key="8">
    <source>
        <dbReference type="ARBA" id="ARBA00022884"/>
    </source>
</evidence>
<evidence type="ECO:0000256" key="1">
    <source>
        <dbReference type="ARBA" id="ARBA00022578"/>
    </source>
</evidence>
<dbReference type="InterPro" id="IPR001584">
    <property type="entry name" value="Integrase_cat-core"/>
</dbReference>
<keyword evidence="3" id="KW-0540">Nuclease</keyword>
<dbReference type="Pfam" id="PF25597">
    <property type="entry name" value="SH3_retrovirus"/>
    <property type="match status" value="1"/>
</dbReference>
<dbReference type="GO" id="GO:0046872">
    <property type="term" value="F:metal ion binding"/>
    <property type="evidence" value="ECO:0007669"/>
    <property type="project" value="UniProtKB-KW"/>
</dbReference>
<proteinExistence type="predicted"/>
<dbReference type="GO" id="GO:0003964">
    <property type="term" value="F:RNA-directed DNA polymerase activity"/>
    <property type="evidence" value="ECO:0007669"/>
    <property type="project" value="UniProtKB-KW"/>
</dbReference>
<dbReference type="GO" id="GO:0032196">
    <property type="term" value="P:transposition"/>
    <property type="evidence" value="ECO:0007669"/>
    <property type="project" value="UniProtKB-KW"/>
</dbReference>
<dbReference type="PROSITE" id="PS50994">
    <property type="entry name" value="INTEGRASE"/>
    <property type="match status" value="1"/>
</dbReference>
<gene>
    <name evidence="16" type="ORF">O181_075770</name>
</gene>
<keyword evidence="6" id="KW-0378">Hydrolase</keyword>
<dbReference type="GO" id="GO:0003887">
    <property type="term" value="F:DNA-directed DNA polymerase activity"/>
    <property type="evidence" value="ECO:0007669"/>
    <property type="project" value="UniProtKB-KW"/>
</dbReference>
<evidence type="ECO:0000256" key="9">
    <source>
        <dbReference type="ARBA" id="ARBA00022908"/>
    </source>
</evidence>
<evidence type="ECO:0000256" key="14">
    <source>
        <dbReference type="ARBA" id="ARBA00049244"/>
    </source>
</evidence>
<comment type="caution">
    <text evidence="16">The sequence shown here is derived from an EMBL/GenBank/DDBJ whole genome shotgun (WGS) entry which is preliminary data.</text>
</comment>
<keyword evidence="8" id="KW-0694">RNA-binding</keyword>
<keyword evidence="7" id="KW-0460">Magnesium</keyword>
<evidence type="ECO:0000256" key="7">
    <source>
        <dbReference type="ARBA" id="ARBA00022842"/>
    </source>
</evidence>
<evidence type="ECO:0000256" key="4">
    <source>
        <dbReference type="ARBA" id="ARBA00022723"/>
    </source>
</evidence>
<keyword evidence="5" id="KW-0255">Endonuclease</keyword>
<evidence type="ECO:0000256" key="11">
    <source>
        <dbReference type="ARBA" id="ARBA00022932"/>
    </source>
</evidence>
<keyword evidence="11" id="KW-0239">DNA-directed DNA polymerase</keyword>
<dbReference type="GO" id="GO:0004519">
    <property type="term" value="F:endonuclease activity"/>
    <property type="evidence" value="ECO:0007669"/>
    <property type="project" value="UniProtKB-KW"/>
</dbReference>
<dbReference type="EMBL" id="AVOT02040820">
    <property type="protein sequence ID" value="MBW0536055.1"/>
    <property type="molecule type" value="Genomic_DNA"/>
</dbReference>
<keyword evidence="1" id="KW-0815">Transposition</keyword>
<protein>
    <recommendedName>
        <fullName evidence="15">Integrase catalytic domain-containing protein</fullName>
    </recommendedName>
</protein>
<evidence type="ECO:0000259" key="15">
    <source>
        <dbReference type="PROSITE" id="PS50994"/>
    </source>
</evidence>
<evidence type="ECO:0000256" key="10">
    <source>
        <dbReference type="ARBA" id="ARBA00022918"/>
    </source>
</evidence>
<keyword evidence="11" id="KW-0808">Transferase</keyword>
<keyword evidence="9" id="KW-0229">DNA integration</keyword>
<accession>A0A9Q3F7A3</accession>
<comment type="catalytic activity">
    <reaction evidence="14">
        <text>DNA(n) + a 2'-deoxyribonucleoside 5'-triphosphate = DNA(n+1) + diphosphate</text>
        <dbReference type="Rhea" id="RHEA:22508"/>
        <dbReference type="Rhea" id="RHEA-COMP:17339"/>
        <dbReference type="Rhea" id="RHEA-COMP:17340"/>
        <dbReference type="ChEBI" id="CHEBI:33019"/>
        <dbReference type="ChEBI" id="CHEBI:61560"/>
        <dbReference type="ChEBI" id="CHEBI:173112"/>
        <dbReference type="EC" id="2.7.7.7"/>
    </reaction>
</comment>
<dbReference type="InterPro" id="IPR057670">
    <property type="entry name" value="SH3_retrovirus"/>
</dbReference>
<organism evidence="16 17">
    <name type="scientific">Austropuccinia psidii MF-1</name>
    <dbReference type="NCBI Taxonomy" id="1389203"/>
    <lineage>
        <taxon>Eukaryota</taxon>
        <taxon>Fungi</taxon>
        <taxon>Dikarya</taxon>
        <taxon>Basidiomycota</taxon>
        <taxon>Pucciniomycotina</taxon>
        <taxon>Pucciniomycetes</taxon>
        <taxon>Pucciniales</taxon>
        <taxon>Sphaerophragmiaceae</taxon>
        <taxon>Austropuccinia</taxon>
    </lineage>
</organism>
<dbReference type="OrthoDB" id="3237746at2759"/>
<keyword evidence="10" id="KW-0695">RNA-directed DNA polymerase</keyword>
<sequence>MFNDEKYVIDFSPREDEVILADGSSIKTLGTGTIHLDLPHSYLKIRNCLLSPQLSVNLLSMATFIQANHTVQKSTSPKSFEVIGPNHKVVMEGSLESGNFVVTQNKTTAFTVDSTSQTLMRLHQASGHPSYEYFKRMYPNRQIPHLNFSTCNTSKMTKTPFKGTFPTSHRKLEFLHLDLCGPISPASASGSKYFLRIMDGYSHFVWIFFLANKSECNSLIKKLILKLERQSNCHVSNIVSDNGTEFKNSELTTFCQQKGISHLTSAPYTPEQNPFAKSGNRTTVNKSRCLLKDSGLGLSYWAEAANTAVYLENLTPNKSINFQTPYFKWFERHPSLKNLHPFGCEATSLILPSPSKFNQKGELGIFIGYGEGHRTYRILNLETDNLYLPLINPDVETRNTELPTEENVTQARNTSADEESEIPIHNIPIESTTLEENLTNQPALPNHKGYIWTNEPIDNSKEIIGDVGNPRNILATSRRPKHSANFSELTLLDPKNYKQAINSAESKNWEEAISQELQNMTKHSVWSP</sequence>
<dbReference type="InterPro" id="IPR036397">
    <property type="entry name" value="RNaseH_sf"/>
</dbReference>
<dbReference type="GO" id="GO:0016787">
    <property type="term" value="F:hydrolase activity"/>
    <property type="evidence" value="ECO:0007669"/>
    <property type="project" value="UniProtKB-KW"/>
</dbReference>
<evidence type="ECO:0000256" key="3">
    <source>
        <dbReference type="ARBA" id="ARBA00022722"/>
    </source>
</evidence>
<keyword evidence="4" id="KW-0479">Metal-binding</keyword>
<feature type="domain" description="Integrase catalytic" evidence="15">
    <location>
        <begin position="162"/>
        <end position="333"/>
    </location>
</feature>
<dbReference type="Pfam" id="PF00665">
    <property type="entry name" value="rve"/>
    <property type="match status" value="1"/>
</dbReference>
<dbReference type="AlphaFoldDB" id="A0A9Q3F7A3"/>
<evidence type="ECO:0000256" key="12">
    <source>
        <dbReference type="ARBA" id="ARBA00023172"/>
    </source>
</evidence>
<evidence type="ECO:0000313" key="16">
    <source>
        <dbReference type="EMBL" id="MBW0536055.1"/>
    </source>
</evidence>
<keyword evidence="17" id="KW-1185">Reference proteome</keyword>
<dbReference type="SUPFAM" id="SSF53098">
    <property type="entry name" value="Ribonuclease H-like"/>
    <property type="match status" value="1"/>
</dbReference>
<dbReference type="PANTHER" id="PTHR42648">
    <property type="entry name" value="TRANSPOSASE, PUTATIVE-RELATED"/>
    <property type="match status" value="1"/>
</dbReference>
<dbReference type="GO" id="GO:0003723">
    <property type="term" value="F:RNA binding"/>
    <property type="evidence" value="ECO:0007669"/>
    <property type="project" value="UniProtKB-KW"/>
</dbReference>
<dbReference type="GO" id="GO:0005634">
    <property type="term" value="C:nucleus"/>
    <property type="evidence" value="ECO:0007669"/>
    <property type="project" value="UniProtKB-ARBA"/>
</dbReference>